<feature type="signal peptide" evidence="1">
    <location>
        <begin position="1"/>
        <end position="22"/>
    </location>
</feature>
<reference evidence="3 4" key="1">
    <citation type="journal article" date="2019" name="Nat. Microbiol.">
        <title>Mediterranean grassland soil C-N compound turnover is dependent on rainfall and depth, and is mediated by genomically divergent microorganisms.</title>
        <authorList>
            <person name="Diamond S."/>
            <person name="Andeer P.F."/>
            <person name="Li Z."/>
            <person name="Crits-Christoph A."/>
            <person name="Burstein D."/>
            <person name="Anantharaman K."/>
            <person name="Lane K.R."/>
            <person name="Thomas B.C."/>
            <person name="Pan C."/>
            <person name="Northen T.R."/>
            <person name="Banfield J.F."/>
        </authorList>
    </citation>
    <scope>NUCLEOTIDE SEQUENCE [LARGE SCALE GENOMIC DNA]</scope>
    <source>
        <strain evidence="3">NP_7</strain>
    </source>
</reference>
<feature type="non-terminal residue" evidence="3">
    <location>
        <position position="63"/>
    </location>
</feature>
<dbReference type="EMBL" id="VBAO01000225">
    <property type="protein sequence ID" value="TMI80374.1"/>
    <property type="molecule type" value="Genomic_DNA"/>
</dbReference>
<accession>A0A537J9Z3</accession>
<protein>
    <submittedName>
        <fullName evidence="3">S-layer homology domain-containing protein</fullName>
    </submittedName>
</protein>
<evidence type="ECO:0000259" key="2">
    <source>
        <dbReference type="PROSITE" id="PS51272"/>
    </source>
</evidence>
<comment type="caution">
    <text evidence="3">The sequence shown here is derived from an EMBL/GenBank/DDBJ whole genome shotgun (WGS) entry which is preliminary data.</text>
</comment>
<dbReference type="Proteomes" id="UP000320048">
    <property type="component" value="Unassembled WGS sequence"/>
</dbReference>
<evidence type="ECO:0000256" key="1">
    <source>
        <dbReference type="SAM" id="SignalP"/>
    </source>
</evidence>
<feature type="chain" id="PRO_5022069783" evidence="1">
    <location>
        <begin position="23"/>
        <end position="63"/>
    </location>
</feature>
<sequence length="63" mass="6788">MRQCAIALATALVFVMIAPAFAQPFADTPTNHWAYDAIAELAAKGLIEGYPDGTFKGDRAMTR</sequence>
<name>A0A537J9Z3_9BACT</name>
<dbReference type="AlphaFoldDB" id="A0A537J9Z3"/>
<dbReference type="InterPro" id="IPR051465">
    <property type="entry name" value="Cell_Envelope_Struct_Comp"/>
</dbReference>
<dbReference type="PROSITE" id="PS51272">
    <property type="entry name" value="SLH"/>
    <property type="match status" value="1"/>
</dbReference>
<evidence type="ECO:0000313" key="4">
    <source>
        <dbReference type="Proteomes" id="UP000320048"/>
    </source>
</evidence>
<dbReference type="PANTHER" id="PTHR43308">
    <property type="entry name" value="OUTER MEMBRANE PROTEIN ALPHA-RELATED"/>
    <property type="match status" value="1"/>
</dbReference>
<dbReference type="InterPro" id="IPR001119">
    <property type="entry name" value="SLH_dom"/>
</dbReference>
<dbReference type="Pfam" id="PF00395">
    <property type="entry name" value="SLH"/>
    <property type="match status" value="1"/>
</dbReference>
<organism evidence="3 4">
    <name type="scientific">Candidatus Segetimicrobium genomatis</name>
    <dbReference type="NCBI Taxonomy" id="2569760"/>
    <lineage>
        <taxon>Bacteria</taxon>
        <taxon>Bacillati</taxon>
        <taxon>Candidatus Sysuimicrobiota</taxon>
        <taxon>Candidatus Sysuimicrobiia</taxon>
        <taxon>Candidatus Sysuimicrobiales</taxon>
        <taxon>Candidatus Segetimicrobiaceae</taxon>
        <taxon>Candidatus Segetimicrobium</taxon>
    </lineage>
</organism>
<gene>
    <name evidence="3" type="ORF">E6H04_08770</name>
</gene>
<proteinExistence type="predicted"/>
<keyword evidence="1" id="KW-0732">Signal</keyword>
<evidence type="ECO:0000313" key="3">
    <source>
        <dbReference type="EMBL" id="TMI80374.1"/>
    </source>
</evidence>
<feature type="domain" description="SLH" evidence="2">
    <location>
        <begin position="21"/>
        <end position="63"/>
    </location>
</feature>